<accession>A0A5A5RQW2</accession>
<dbReference type="EMBL" id="BHVQ01000007">
    <property type="protein sequence ID" value="GCA78924.1"/>
    <property type="molecule type" value="Genomic_DNA"/>
</dbReference>
<protein>
    <recommendedName>
        <fullName evidence="4">Peptidase C-terminal archaeal/bacterial domain-containing protein</fullName>
    </recommendedName>
</protein>
<gene>
    <name evidence="2" type="ORF">MiTs_00911</name>
</gene>
<dbReference type="Proteomes" id="UP000324689">
    <property type="component" value="Unassembled WGS sequence"/>
</dbReference>
<dbReference type="AlphaFoldDB" id="A0A5A5RQW2"/>
<keyword evidence="1" id="KW-0732">Signal</keyword>
<organism evidence="2 3">
    <name type="scientific">Microcystis aeruginosa NIES-2521</name>
    <dbReference type="NCBI Taxonomy" id="2303983"/>
    <lineage>
        <taxon>Bacteria</taxon>
        <taxon>Bacillati</taxon>
        <taxon>Cyanobacteriota</taxon>
        <taxon>Cyanophyceae</taxon>
        <taxon>Oscillatoriophycideae</taxon>
        <taxon>Chroococcales</taxon>
        <taxon>Microcystaceae</taxon>
        <taxon>Microcystis</taxon>
    </lineage>
</organism>
<evidence type="ECO:0000313" key="3">
    <source>
        <dbReference type="Proteomes" id="UP000324689"/>
    </source>
</evidence>
<feature type="chain" id="PRO_5022854291" description="Peptidase C-terminal archaeal/bacterial domain-containing protein" evidence="1">
    <location>
        <begin position="22"/>
        <end position="155"/>
    </location>
</feature>
<evidence type="ECO:0000256" key="1">
    <source>
        <dbReference type="SAM" id="SignalP"/>
    </source>
</evidence>
<feature type="signal peptide" evidence="1">
    <location>
        <begin position="1"/>
        <end position="21"/>
    </location>
</feature>
<proteinExistence type="predicted"/>
<sequence length="155" mass="16924">MKRRFRGLLVCSCLSVATVLAASGLAPAQTSSQTQYVVQVRRQLNGARDLLGARGFEKTHDYKIATLANGGAKSSTLDLQKGMQYVIIGVCDKDCSDLDIKVYDENDRVIATDTSADDKPLVTVTPRWTGEFRILVSMYKCGNSPCYYGIGVFGQ</sequence>
<evidence type="ECO:0000313" key="2">
    <source>
        <dbReference type="EMBL" id="GCA78924.1"/>
    </source>
</evidence>
<reference evidence="2 3" key="1">
    <citation type="submission" date="2018-09" db="EMBL/GenBank/DDBJ databases">
        <title>Evolutionary history of phycoerythrin pigmentation in the water bloom-forming cyanobacterium Microcystis aeruginosa.</title>
        <authorList>
            <person name="Tanabe Y."/>
            <person name="Tanabe Y."/>
            <person name="Yamaguchi H."/>
        </authorList>
    </citation>
    <scope>NUCLEOTIDE SEQUENCE [LARGE SCALE GENOMIC DNA]</scope>
    <source>
        <strain evidence="2 3">NIES-2521</strain>
    </source>
</reference>
<evidence type="ECO:0008006" key="4">
    <source>
        <dbReference type="Google" id="ProtNLM"/>
    </source>
</evidence>
<name>A0A5A5RQW2_MICAE</name>
<comment type="caution">
    <text evidence="2">The sequence shown here is derived from an EMBL/GenBank/DDBJ whole genome shotgun (WGS) entry which is preliminary data.</text>
</comment>